<name>A0ABS9KJH1_9BACT</name>
<evidence type="ECO:0000256" key="5">
    <source>
        <dbReference type="ARBA" id="ARBA00023237"/>
    </source>
</evidence>
<protein>
    <submittedName>
        <fullName evidence="7">RagB/SusD family nutrient uptake outer membrane protein</fullName>
    </submittedName>
</protein>
<dbReference type="Proteomes" id="UP001165366">
    <property type="component" value="Unassembled WGS sequence"/>
</dbReference>
<dbReference type="RefSeq" id="WP_237856550.1">
    <property type="nucleotide sequence ID" value="NZ_JAKLWS010000055.1"/>
</dbReference>
<reference evidence="7" key="1">
    <citation type="submission" date="2022-01" db="EMBL/GenBank/DDBJ databases">
        <authorList>
            <person name="Wang Y."/>
        </authorList>
    </citation>
    <scope>NUCLEOTIDE SEQUENCE</scope>
    <source>
        <strain evidence="7">WB101</strain>
    </source>
</reference>
<dbReference type="Gene3D" id="1.25.40.390">
    <property type="match status" value="1"/>
</dbReference>
<dbReference type="InterPro" id="IPR012944">
    <property type="entry name" value="SusD_RagB_dom"/>
</dbReference>
<evidence type="ECO:0000313" key="7">
    <source>
        <dbReference type="EMBL" id="MCG2591005.1"/>
    </source>
</evidence>
<evidence type="ECO:0000256" key="4">
    <source>
        <dbReference type="ARBA" id="ARBA00023136"/>
    </source>
</evidence>
<proteinExistence type="inferred from homology"/>
<keyword evidence="8" id="KW-1185">Reference proteome</keyword>
<dbReference type="InterPro" id="IPR011990">
    <property type="entry name" value="TPR-like_helical_dom_sf"/>
</dbReference>
<keyword evidence="3" id="KW-0732">Signal</keyword>
<comment type="caution">
    <text evidence="7">The sequence shown here is derived from an EMBL/GenBank/DDBJ whole genome shotgun (WGS) entry which is preliminary data.</text>
</comment>
<evidence type="ECO:0000256" key="2">
    <source>
        <dbReference type="ARBA" id="ARBA00006275"/>
    </source>
</evidence>
<organism evidence="7 8">
    <name type="scientific">Rhodohalobacter sulfatireducens</name>
    <dbReference type="NCBI Taxonomy" id="2911366"/>
    <lineage>
        <taxon>Bacteria</taxon>
        <taxon>Pseudomonadati</taxon>
        <taxon>Balneolota</taxon>
        <taxon>Balneolia</taxon>
        <taxon>Balneolales</taxon>
        <taxon>Balneolaceae</taxon>
        <taxon>Rhodohalobacter</taxon>
    </lineage>
</organism>
<dbReference type="PROSITE" id="PS51257">
    <property type="entry name" value="PROKAR_LIPOPROTEIN"/>
    <property type="match status" value="1"/>
</dbReference>
<reference evidence="7" key="2">
    <citation type="submission" date="2024-05" db="EMBL/GenBank/DDBJ databases">
        <title>Rhodohalobacter halophilus gen. nov., sp. nov., a moderately halophilic member of the family Balneolaceae.</title>
        <authorList>
            <person name="Xia J."/>
        </authorList>
    </citation>
    <scope>NUCLEOTIDE SEQUENCE</scope>
    <source>
        <strain evidence="7">WB101</strain>
    </source>
</reference>
<dbReference type="EMBL" id="JAKLWS010000055">
    <property type="protein sequence ID" value="MCG2591005.1"/>
    <property type="molecule type" value="Genomic_DNA"/>
</dbReference>
<feature type="domain" description="RagB/SusD" evidence="6">
    <location>
        <begin position="425"/>
        <end position="504"/>
    </location>
</feature>
<evidence type="ECO:0000259" key="6">
    <source>
        <dbReference type="Pfam" id="PF07980"/>
    </source>
</evidence>
<evidence type="ECO:0000256" key="1">
    <source>
        <dbReference type="ARBA" id="ARBA00004442"/>
    </source>
</evidence>
<comment type="similarity">
    <text evidence="2">Belongs to the SusD family.</text>
</comment>
<comment type="subcellular location">
    <subcellularLocation>
        <location evidence="1">Cell outer membrane</location>
    </subcellularLocation>
</comment>
<evidence type="ECO:0000256" key="3">
    <source>
        <dbReference type="ARBA" id="ARBA00022729"/>
    </source>
</evidence>
<evidence type="ECO:0000313" key="8">
    <source>
        <dbReference type="Proteomes" id="UP001165366"/>
    </source>
</evidence>
<accession>A0ABS9KJH1</accession>
<gene>
    <name evidence="7" type="ORF">L6773_20715</name>
</gene>
<sequence>MKKNIFVIALFVLAGVLYSCTDLSESVRDTALGQEVLEQPDAPEQTLAPVYAGMQNLMASHNWLNNLQSISSYEQITPFRGGTDWFDGGRFIEMHEHTWAPSHVSVIDVWGGTTQGVARAAIAERNIQDLGGAGVLEAEARGLKAVYNYWLLDLFNVAFDKKGEDIGTDNLSTVYRDLEAVDYIISEIDQIESQLPTVNEVGETRFTQAAAIGLKARVLLNKAIYANRYADPSSQTFETADMQSVIDYTTQIINSGNYSLETENYFNMFGLENEGHPELIFAFEQNESTGGYGSMAWFQSSRNRHRTPANPGAVGSDGSAMTQEFYDIWEGFRDDPRFFTRNIPDGGSVPDEEFRWNRGVQIGQQYGIEFEEGSQSQFKRDENGDLLIVALTDFARSGQPMIYTREIGITTDSGHMAGARSLKWDLDPTTVNRGDSNINMPWLRLGEVYLMRAEAYARTGNWGEALNDINELRAARGARQLQANELDSLDDVEREWYFEMYHEHWTRTIQIRFGNWEDTWRDKTSTDPIRRVFPIPQEAIDLAQSEPGYLEQNPGY</sequence>
<dbReference type="SUPFAM" id="SSF48452">
    <property type="entry name" value="TPR-like"/>
    <property type="match status" value="1"/>
</dbReference>
<keyword evidence="5" id="KW-0998">Cell outer membrane</keyword>
<keyword evidence="4" id="KW-0472">Membrane</keyword>
<dbReference type="Pfam" id="PF07980">
    <property type="entry name" value="SusD_RagB"/>
    <property type="match status" value="1"/>
</dbReference>